<dbReference type="SUPFAM" id="SSF48371">
    <property type="entry name" value="ARM repeat"/>
    <property type="match status" value="2"/>
</dbReference>
<evidence type="ECO:0000256" key="2">
    <source>
        <dbReference type="ARBA" id="ARBA00022618"/>
    </source>
</evidence>
<dbReference type="EMBL" id="LR743598">
    <property type="protein sequence ID" value="CAA2628418.1"/>
    <property type="molecule type" value="Genomic_DNA"/>
</dbReference>
<keyword evidence="2" id="KW-0132">Cell division</keyword>
<keyword evidence="5" id="KW-0234">DNA repair</keyword>
<dbReference type="GO" id="GO:0051301">
    <property type="term" value="P:cell division"/>
    <property type="evidence" value="ECO:0007669"/>
    <property type="project" value="UniProtKB-KW"/>
</dbReference>
<dbReference type="GO" id="GO:0035825">
    <property type="term" value="P:homologous recombination"/>
    <property type="evidence" value="ECO:0007669"/>
    <property type="project" value="UniProtKB-ARBA"/>
</dbReference>
<dbReference type="PANTHER" id="PTHR12663:SF50">
    <property type="entry name" value="SISTER CHROMATID COHESION PROTEIN PDS5 HOMOLOG B"/>
    <property type="match status" value="1"/>
</dbReference>
<evidence type="ECO:0000256" key="6">
    <source>
        <dbReference type="ARBA" id="ARBA00023242"/>
    </source>
</evidence>
<feature type="compositionally biased region" description="Basic and acidic residues" evidence="8">
    <location>
        <begin position="1127"/>
        <end position="1155"/>
    </location>
</feature>
<feature type="region of interest" description="Disordered" evidence="8">
    <location>
        <begin position="1114"/>
        <end position="1156"/>
    </location>
</feature>
<keyword evidence="7" id="KW-0131">Cell cycle</keyword>
<dbReference type="InterPro" id="IPR016024">
    <property type="entry name" value="ARM-type_fold"/>
</dbReference>
<dbReference type="Proteomes" id="UP001189122">
    <property type="component" value="Unassembled WGS sequence"/>
</dbReference>
<evidence type="ECO:0000313" key="9">
    <source>
        <dbReference type="EMBL" id="CAA2628418.1"/>
    </source>
</evidence>
<name>A0A7I8JBT2_SPIIN</name>
<dbReference type="EMBL" id="CACRZD030000011">
    <property type="protein sequence ID" value="CAA6667666.1"/>
    <property type="molecule type" value="Genomic_DNA"/>
</dbReference>
<reference evidence="9 10" key="1">
    <citation type="submission" date="2019-12" db="EMBL/GenBank/DDBJ databases">
        <authorList>
            <person name="Scholz U."/>
            <person name="Mascher M."/>
            <person name="Fiebig A."/>
        </authorList>
    </citation>
    <scope>NUCLEOTIDE SEQUENCE</scope>
</reference>
<keyword evidence="3" id="KW-0227">DNA damage</keyword>
<dbReference type="GO" id="GO:0005634">
    <property type="term" value="C:nucleus"/>
    <property type="evidence" value="ECO:0007669"/>
    <property type="project" value="UniProtKB-SubCell"/>
</dbReference>
<keyword evidence="4" id="KW-0498">Mitosis</keyword>
<dbReference type="GO" id="GO:0006281">
    <property type="term" value="P:DNA repair"/>
    <property type="evidence" value="ECO:0007669"/>
    <property type="project" value="UniProtKB-KW"/>
</dbReference>
<proteinExistence type="predicted"/>
<gene>
    <name evidence="9" type="ORF">SI7747_11014060</name>
</gene>
<accession>A0A7I8JBT2</accession>
<evidence type="ECO:0000256" key="8">
    <source>
        <dbReference type="SAM" id="MobiDB-lite"/>
    </source>
</evidence>
<protein>
    <submittedName>
        <fullName evidence="9">Uncharacterized protein</fullName>
    </submittedName>
</protein>
<dbReference type="GO" id="GO:0007064">
    <property type="term" value="P:mitotic sister chromatid cohesion"/>
    <property type="evidence" value="ECO:0007669"/>
    <property type="project" value="InterPro"/>
</dbReference>
<dbReference type="CDD" id="cd19953">
    <property type="entry name" value="PDS5"/>
    <property type="match status" value="1"/>
</dbReference>
<keyword evidence="6" id="KW-0539">Nucleus</keyword>
<sequence>MSVPPEKVLADVGRRLSEPLSKDPLVKLLKKAASALSELRQSSSLQHAIAPLSNSLVQKKLLQHKDKDVRILLAVCFSEIIRVLAPTPPFSDQILKGIFKLIISIFSELSDVENAYFGKRVKILETIAALRCCVLMLDIGCENLVLEMFNIFFSVVRDEHQQNLLQAMLSIMVAIVEEKVSKNLLDVILSNLLKEGKGGSYGSFKLAVSLVENCAERLEPHIRGFLTSCISERDATGNELKEFYHEIIFQIYQCAPQILIAVMPNLTQELLTDQVDVRIKAVHLIGKLLTHSRLQLALEYRPLFIEFLKRFSDKSSEVRSSAVDCAKACYLVKSSGAEAFEILTALQGRLLDFDDKIRIQAVTVVCELAQANLEFFPLELILQAADRVRDKKVSVRKKAMIKLLELYHAYCIKCSEGLLPITDHFEQIPSKIITLCFDKDCKEFSLQKMELMLAEDLFPASLPAEERVRHWMALFSFFTLPHCKALDSILAQKQRFQREMRTYLSLREIGKSRRGHEKISACFKKMSLSFIDSIKAEECFRKLHQMKDNNIFKALLELVREQSFSNIQSNQEAFLKRIGDKHSNYEFFRVLSLKCAYSIFTVDHVRSILEGLLSKKNEREQYLDTTNFDLLVSIVSIFPTLLRGSEDQFLGLFPMEVEQLNEKLLQMLIRAGGHISIKLRDIYPFLEQACLEGSRIQSKQAVSAMALLMSASDELIFDDLCEKLLGFLNRGQNMPTILQSLGCIAQHSLSSFQLHAEEITQFIIQKIISDVEVRSNFPLLPKVSPFFRSASCKLKIYGLKTLVKSCLPLQVAHGQNQIRGLLDILLKILQEEEIPDGVVEADQAHLRLAAAKSVVRLSTRWDLHISPRLFNLSMALARDPSPVVCRSFLCKINKLLKEQAIPKRYACALALGCCSECLSDTKADALNYLGQFFREYNRRARLTHGSPRQNMDGGALTTFPAYIVVFLIHVLAHDRGFPSADSQDDEYAFASFYSPLIALLQASVNPDFYAGGKLEEVNEMASYLCGIFSAVKRAVDAVDIRFTSKLHRLSEIGLFMVRKVAHNPRPPSHSPRLVLLPSSLYKVNDDARSEQAHLDEGFMERILLRAESFISRSPPPHFRTACSSCSGRDREERGRSPSDGGEEKSRESGGPHEPQEEGGAVLVLFFTVDVETAGENHGSFQNVGARAKAINTHKFHATFFYRFPCYNDF</sequence>
<evidence type="ECO:0000256" key="1">
    <source>
        <dbReference type="ARBA" id="ARBA00004123"/>
    </source>
</evidence>
<comment type="subcellular location">
    <subcellularLocation>
        <location evidence="1">Nucleus</location>
    </subcellularLocation>
</comment>
<dbReference type="InterPro" id="IPR039776">
    <property type="entry name" value="Pds5"/>
</dbReference>
<evidence type="ECO:0000256" key="3">
    <source>
        <dbReference type="ARBA" id="ARBA00022763"/>
    </source>
</evidence>
<keyword evidence="10" id="KW-1185">Reference proteome</keyword>
<dbReference type="InterPro" id="IPR011989">
    <property type="entry name" value="ARM-like"/>
</dbReference>
<evidence type="ECO:0000256" key="7">
    <source>
        <dbReference type="ARBA" id="ARBA00023306"/>
    </source>
</evidence>
<dbReference type="Gene3D" id="1.25.10.10">
    <property type="entry name" value="Leucine-rich Repeat Variant"/>
    <property type="match status" value="2"/>
</dbReference>
<evidence type="ECO:0000313" key="10">
    <source>
        <dbReference type="Proteomes" id="UP001189122"/>
    </source>
</evidence>
<dbReference type="Pfam" id="PF20168">
    <property type="entry name" value="PDS5"/>
    <property type="match status" value="1"/>
</dbReference>
<evidence type="ECO:0000256" key="4">
    <source>
        <dbReference type="ARBA" id="ARBA00022776"/>
    </source>
</evidence>
<evidence type="ECO:0000256" key="5">
    <source>
        <dbReference type="ARBA" id="ARBA00023204"/>
    </source>
</evidence>
<dbReference type="GO" id="GO:0000785">
    <property type="term" value="C:chromatin"/>
    <property type="evidence" value="ECO:0007669"/>
    <property type="project" value="TreeGrafter"/>
</dbReference>
<dbReference type="PANTHER" id="PTHR12663">
    <property type="entry name" value="ANDROGEN INDUCED INHIBITOR OF PROLIFERATION AS3 / PDS5-RELATED"/>
    <property type="match status" value="1"/>
</dbReference>
<dbReference type="AlphaFoldDB" id="A0A7I8JBT2"/>
<organism evidence="9">
    <name type="scientific">Spirodela intermedia</name>
    <name type="common">Intermediate duckweed</name>
    <dbReference type="NCBI Taxonomy" id="51605"/>
    <lineage>
        <taxon>Eukaryota</taxon>
        <taxon>Viridiplantae</taxon>
        <taxon>Streptophyta</taxon>
        <taxon>Embryophyta</taxon>
        <taxon>Tracheophyta</taxon>
        <taxon>Spermatophyta</taxon>
        <taxon>Magnoliopsida</taxon>
        <taxon>Liliopsida</taxon>
        <taxon>Araceae</taxon>
        <taxon>Lemnoideae</taxon>
        <taxon>Spirodela</taxon>
    </lineage>
</organism>